<dbReference type="PROSITE" id="PS50943">
    <property type="entry name" value="HTH_CROC1"/>
    <property type="match status" value="1"/>
</dbReference>
<keyword evidence="3" id="KW-0804">Transcription</keyword>
<evidence type="ECO:0000256" key="1">
    <source>
        <dbReference type="ARBA" id="ARBA00023015"/>
    </source>
</evidence>
<dbReference type="PANTHER" id="PTHR36511:SF4">
    <property type="entry name" value="ANTITOXIN MQSA"/>
    <property type="match status" value="1"/>
</dbReference>
<keyword evidence="2" id="KW-0238">DNA-binding</keyword>
<dbReference type="PANTHER" id="PTHR36511">
    <property type="entry name" value="MERR FAMILY BACTERIAL REGULATORY PROTEIN"/>
    <property type="match status" value="1"/>
</dbReference>
<keyword evidence="6" id="KW-1185">Reference proteome</keyword>
<gene>
    <name evidence="5" type="ORF">MWN34_13030</name>
</gene>
<proteinExistence type="predicted"/>
<organism evidence="5 6">
    <name type="scientific">Ancylobacter crimeensis</name>
    <dbReference type="NCBI Taxonomy" id="2579147"/>
    <lineage>
        <taxon>Bacteria</taxon>
        <taxon>Pseudomonadati</taxon>
        <taxon>Pseudomonadota</taxon>
        <taxon>Alphaproteobacteria</taxon>
        <taxon>Hyphomicrobiales</taxon>
        <taxon>Xanthobacteraceae</taxon>
        <taxon>Ancylobacter</taxon>
    </lineage>
</organism>
<dbReference type="CDD" id="cd00093">
    <property type="entry name" value="HTH_XRE"/>
    <property type="match status" value="1"/>
</dbReference>
<keyword evidence="1" id="KW-0805">Transcription regulation</keyword>
<dbReference type="Gene3D" id="1.10.260.40">
    <property type="entry name" value="lambda repressor-like DNA-binding domains"/>
    <property type="match status" value="1"/>
</dbReference>
<feature type="domain" description="HTH cro/C1-type" evidence="4">
    <location>
        <begin position="37"/>
        <end position="72"/>
    </location>
</feature>
<evidence type="ECO:0000259" key="4">
    <source>
        <dbReference type="PROSITE" id="PS50943"/>
    </source>
</evidence>
<evidence type="ECO:0000256" key="2">
    <source>
        <dbReference type="ARBA" id="ARBA00023125"/>
    </source>
</evidence>
<evidence type="ECO:0000313" key="6">
    <source>
        <dbReference type="Proteomes" id="UP001203284"/>
    </source>
</evidence>
<reference evidence="5 6" key="1">
    <citation type="submission" date="2022-04" db="EMBL/GenBank/DDBJ databases">
        <authorList>
            <person name="Grouzdev D.S."/>
            <person name="Pantiukh K.S."/>
            <person name="Krutkina M.S."/>
        </authorList>
    </citation>
    <scope>NUCLEOTIDE SEQUENCE [LARGE SCALE GENOMIC DNA]</scope>
    <source>
        <strain evidence="5 6">6x-1</strain>
    </source>
</reference>
<sequence length="105" mass="11586">MSTKAFDKIAEGLAEATAIARGEAEHAKLFVPAEMDVRAIRTGLGMSQDGFATMFGFTVHQIRQWEQGRSRPLGAVRAFLLLIQTHPSEIMGMLREVSRDARKVA</sequence>
<protein>
    <submittedName>
        <fullName evidence="5">Transcriptional regulator</fullName>
    </submittedName>
</protein>
<dbReference type="EMBL" id="JALKCH010000007">
    <property type="protein sequence ID" value="MCK0197832.1"/>
    <property type="molecule type" value="Genomic_DNA"/>
</dbReference>
<evidence type="ECO:0000256" key="3">
    <source>
        <dbReference type="ARBA" id="ARBA00023163"/>
    </source>
</evidence>
<name>A0ABT0DCZ1_9HYPH</name>
<comment type="caution">
    <text evidence="5">The sequence shown here is derived from an EMBL/GenBank/DDBJ whole genome shotgun (WGS) entry which is preliminary data.</text>
</comment>
<dbReference type="InterPro" id="IPR001387">
    <property type="entry name" value="Cro/C1-type_HTH"/>
</dbReference>
<dbReference type="RefSeq" id="WP_247029718.1">
    <property type="nucleotide sequence ID" value="NZ_JALKCH010000007.1"/>
</dbReference>
<evidence type="ECO:0000313" key="5">
    <source>
        <dbReference type="EMBL" id="MCK0197832.1"/>
    </source>
</evidence>
<dbReference type="InterPro" id="IPR010982">
    <property type="entry name" value="Lambda_DNA-bd_dom_sf"/>
</dbReference>
<dbReference type="SUPFAM" id="SSF47413">
    <property type="entry name" value="lambda repressor-like DNA-binding domains"/>
    <property type="match status" value="1"/>
</dbReference>
<dbReference type="InterPro" id="IPR052359">
    <property type="entry name" value="HTH-type_reg/antitoxin"/>
</dbReference>
<accession>A0ABT0DCZ1</accession>
<dbReference type="Proteomes" id="UP001203284">
    <property type="component" value="Unassembled WGS sequence"/>
</dbReference>